<evidence type="ECO:0000313" key="1">
    <source>
        <dbReference type="EMBL" id="PON89093.1"/>
    </source>
</evidence>
<dbReference type="Proteomes" id="UP000237000">
    <property type="component" value="Unassembled WGS sequence"/>
</dbReference>
<dbReference type="AlphaFoldDB" id="A0A2P5EU73"/>
<evidence type="ECO:0000313" key="2">
    <source>
        <dbReference type="Proteomes" id="UP000237000"/>
    </source>
</evidence>
<dbReference type="OrthoDB" id="10413619at2759"/>
<reference evidence="2" key="1">
    <citation type="submission" date="2016-06" db="EMBL/GenBank/DDBJ databases">
        <title>Parallel loss of symbiosis genes in relatives of nitrogen-fixing non-legume Parasponia.</title>
        <authorList>
            <person name="Van Velzen R."/>
            <person name="Holmer R."/>
            <person name="Bu F."/>
            <person name="Rutten L."/>
            <person name="Van Zeijl A."/>
            <person name="Liu W."/>
            <person name="Santuari L."/>
            <person name="Cao Q."/>
            <person name="Sharma T."/>
            <person name="Shen D."/>
            <person name="Roswanjaya Y."/>
            <person name="Wardhani T."/>
            <person name="Kalhor M.S."/>
            <person name="Jansen J."/>
            <person name="Van den Hoogen J."/>
            <person name="Gungor B."/>
            <person name="Hartog M."/>
            <person name="Hontelez J."/>
            <person name="Verver J."/>
            <person name="Yang W.-C."/>
            <person name="Schijlen E."/>
            <person name="Repin R."/>
            <person name="Schilthuizen M."/>
            <person name="Schranz E."/>
            <person name="Heidstra R."/>
            <person name="Miyata K."/>
            <person name="Fedorova E."/>
            <person name="Kohlen W."/>
            <person name="Bisseling T."/>
            <person name="Smit S."/>
            <person name="Geurts R."/>
        </authorList>
    </citation>
    <scope>NUCLEOTIDE SEQUENCE [LARGE SCALE GENOMIC DNA]</scope>
    <source>
        <strain evidence="2">cv. RG33-2</strain>
    </source>
</reference>
<protein>
    <submittedName>
        <fullName evidence="1">Uncharacterized protein</fullName>
    </submittedName>
</protein>
<sequence>MTWDTIIMLRNQSKALNCIGKKARIGVSHNQRIKHSIRLIGTSGFDNGGEDGGGRVLPFARDEEPEEGLGMWVQTTGAEEVGHGAVGVEGVAEGGLRGEPVEEGEERERRERVRVEVDEVDKVTGCEGREETLERGLQRLCLGVVNCFGDGEEYGISMARR</sequence>
<name>A0A2P5EU73_TREOI</name>
<comment type="caution">
    <text evidence="1">The sequence shown here is derived from an EMBL/GenBank/DDBJ whole genome shotgun (WGS) entry which is preliminary data.</text>
</comment>
<dbReference type="EMBL" id="JXTC01000098">
    <property type="protein sequence ID" value="PON89093.1"/>
    <property type="molecule type" value="Genomic_DNA"/>
</dbReference>
<accession>A0A2P5EU73</accession>
<keyword evidence="2" id="KW-1185">Reference proteome</keyword>
<organism evidence="1 2">
    <name type="scientific">Trema orientale</name>
    <name type="common">Charcoal tree</name>
    <name type="synonym">Celtis orientalis</name>
    <dbReference type="NCBI Taxonomy" id="63057"/>
    <lineage>
        <taxon>Eukaryota</taxon>
        <taxon>Viridiplantae</taxon>
        <taxon>Streptophyta</taxon>
        <taxon>Embryophyta</taxon>
        <taxon>Tracheophyta</taxon>
        <taxon>Spermatophyta</taxon>
        <taxon>Magnoliopsida</taxon>
        <taxon>eudicotyledons</taxon>
        <taxon>Gunneridae</taxon>
        <taxon>Pentapetalae</taxon>
        <taxon>rosids</taxon>
        <taxon>fabids</taxon>
        <taxon>Rosales</taxon>
        <taxon>Cannabaceae</taxon>
        <taxon>Trema</taxon>
    </lineage>
</organism>
<dbReference type="InParanoid" id="A0A2P5EU73"/>
<proteinExistence type="predicted"/>
<gene>
    <name evidence="1" type="ORF">TorRG33x02_151680</name>
</gene>